<dbReference type="InterPro" id="IPR020846">
    <property type="entry name" value="MFS_dom"/>
</dbReference>
<name>A0A0C4WJV6_9GAMM</name>
<dbReference type="InterPro" id="IPR036259">
    <property type="entry name" value="MFS_trans_sf"/>
</dbReference>
<protein>
    <submittedName>
        <fullName evidence="6">MFS general substrate transporter like domains</fullName>
    </submittedName>
</protein>
<dbReference type="GO" id="GO:0005886">
    <property type="term" value="C:plasma membrane"/>
    <property type="evidence" value="ECO:0007669"/>
    <property type="project" value="TreeGrafter"/>
</dbReference>
<evidence type="ECO:0000313" key="6">
    <source>
        <dbReference type="EMBL" id="AJE20181.1"/>
    </source>
</evidence>
<proteinExistence type="predicted"/>
<dbReference type="AlphaFoldDB" id="A0A0C4WJV6"/>
<feature type="transmembrane region" description="Helical" evidence="4">
    <location>
        <begin position="339"/>
        <end position="362"/>
    </location>
</feature>
<dbReference type="KEGG" id="acx:Achr_6820"/>
<dbReference type="Pfam" id="PF06779">
    <property type="entry name" value="MFS_4"/>
    <property type="match status" value="1"/>
</dbReference>
<dbReference type="SUPFAM" id="SSF103473">
    <property type="entry name" value="MFS general substrate transporter"/>
    <property type="match status" value="1"/>
</dbReference>
<dbReference type="PANTHER" id="PTHR23537:SF1">
    <property type="entry name" value="SUGAR TRANSPORTER"/>
    <property type="match status" value="1"/>
</dbReference>
<sequence length="403" mass="42303">MATQPRQILLALLGGSAALVVVHALGRFAFTPLLPHFLADGLVDLQQGSQLATWNYVGYLLGALLALVLHTPSRLRLGLGLPLALLLNALITLAQCFASDYALLLVLRLANGISNGVVFVLAPALVLEWLASRQRAGLSGLVYLGFAAGLLLSNGLANWPAASLAGAQRWLPMAALAVPLALLGAWLLARLQLPPRPASGTEKGTAPATALFDRASTPLFLAYAGAGLGYILPMTFLPTLAREQLPSGDPLLEGAWRWTALACLLSIPLWNHLGARLGDRRALLASYALQALGAAAPLLWPGTSGVLLCALLVGGTFVGSVLLTQRLARSLQPHQGPRLSAALIALYGGAQLLGPWLAGLWVGHGGSLTQSFALGAGALLWALAWTWLIPVHFLHKEIQQCPT</sequence>
<feature type="transmembrane region" description="Helical" evidence="4">
    <location>
        <begin position="256"/>
        <end position="275"/>
    </location>
</feature>
<dbReference type="PROSITE" id="PS50850">
    <property type="entry name" value="MFS"/>
    <property type="match status" value="1"/>
</dbReference>
<feature type="transmembrane region" description="Helical" evidence="4">
    <location>
        <begin position="368"/>
        <end position="389"/>
    </location>
</feature>
<keyword evidence="3 4" id="KW-0472">Membrane</keyword>
<dbReference type="PANTHER" id="PTHR23537">
    <property type="match status" value="1"/>
</dbReference>
<dbReference type="RefSeq" id="WP_039801894.1">
    <property type="nucleotide sequence ID" value="NZ_CP010415.1"/>
</dbReference>
<feature type="transmembrane region" description="Helical" evidence="4">
    <location>
        <begin position="48"/>
        <end position="69"/>
    </location>
</feature>
<feature type="transmembrane region" description="Helical" evidence="4">
    <location>
        <begin position="81"/>
        <end position="107"/>
    </location>
</feature>
<feature type="transmembrane region" description="Helical" evidence="4">
    <location>
        <begin position="219"/>
        <end position="236"/>
    </location>
</feature>
<reference evidence="6 7" key="1">
    <citation type="journal article" date="2015" name="PLoS ONE">
        <title>Azotobacter Genomes: The Genome of Azotobacter chroococcum NCIMB 8003 (ATCC 4412).</title>
        <authorList>
            <person name="Robson R.L."/>
            <person name="Jones R."/>
            <person name="Robson R.M."/>
            <person name="Schwartz A."/>
            <person name="Richardson T.H."/>
        </authorList>
    </citation>
    <scope>NUCLEOTIDE SEQUENCE [LARGE SCALE GENOMIC DNA]</scope>
    <source>
        <strain evidence="6 7">NCIMB 8003</strain>
    </source>
</reference>
<feature type="transmembrane region" description="Helical" evidence="4">
    <location>
        <begin position="138"/>
        <end position="157"/>
    </location>
</feature>
<keyword evidence="1 4" id="KW-0812">Transmembrane</keyword>
<evidence type="ECO:0000313" key="7">
    <source>
        <dbReference type="Proteomes" id="UP000068210"/>
    </source>
</evidence>
<dbReference type="EMBL" id="CP010415">
    <property type="protein sequence ID" value="AJE20181.1"/>
    <property type="molecule type" value="Genomic_DNA"/>
</dbReference>
<dbReference type="STRING" id="1328314.Achr_6820"/>
<accession>A0A0C4WJV6</accession>
<organism evidence="6 7">
    <name type="scientific">Azotobacter chroococcum NCIMB 8003</name>
    <dbReference type="NCBI Taxonomy" id="1328314"/>
    <lineage>
        <taxon>Bacteria</taxon>
        <taxon>Pseudomonadati</taxon>
        <taxon>Pseudomonadota</taxon>
        <taxon>Gammaproteobacteria</taxon>
        <taxon>Pseudomonadales</taxon>
        <taxon>Pseudomonadaceae</taxon>
        <taxon>Azotobacter</taxon>
    </lineage>
</organism>
<dbReference type="GO" id="GO:0022857">
    <property type="term" value="F:transmembrane transporter activity"/>
    <property type="evidence" value="ECO:0007669"/>
    <property type="project" value="InterPro"/>
</dbReference>
<evidence type="ECO:0000256" key="4">
    <source>
        <dbReference type="SAM" id="Phobius"/>
    </source>
</evidence>
<feature type="transmembrane region" description="Helical" evidence="4">
    <location>
        <begin position="305"/>
        <end position="327"/>
    </location>
</feature>
<dbReference type="Proteomes" id="UP000068210">
    <property type="component" value="Chromosome"/>
</dbReference>
<evidence type="ECO:0000259" key="5">
    <source>
        <dbReference type="PROSITE" id="PS50850"/>
    </source>
</evidence>
<dbReference type="HOGENOM" id="CLU_001265_7_2_6"/>
<evidence type="ECO:0000256" key="1">
    <source>
        <dbReference type="ARBA" id="ARBA00022692"/>
    </source>
</evidence>
<evidence type="ECO:0000256" key="2">
    <source>
        <dbReference type="ARBA" id="ARBA00022989"/>
    </source>
</evidence>
<dbReference type="Gene3D" id="1.20.1250.20">
    <property type="entry name" value="MFS general substrate transporter like domains"/>
    <property type="match status" value="2"/>
</dbReference>
<feature type="transmembrane region" description="Helical" evidence="4">
    <location>
        <begin position="169"/>
        <end position="189"/>
    </location>
</feature>
<feature type="domain" description="Major facilitator superfamily (MFS) profile" evidence="5">
    <location>
        <begin position="7"/>
        <end position="399"/>
    </location>
</feature>
<dbReference type="InterPro" id="IPR010645">
    <property type="entry name" value="MFS_4"/>
</dbReference>
<keyword evidence="2 4" id="KW-1133">Transmembrane helix</keyword>
<feature type="transmembrane region" description="Helical" evidence="4">
    <location>
        <begin position="282"/>
        <end position="299"/>
    </location>
</feature>
<evidence type="ECO:0000256" key="3">
    <source>
        <dbReference type="ARBA" id="ARBA00023136"/>
    </source>
</evidence>
<feature type="transmembrane region" description="Helical" evidence="4">
    <location>
        <begin position="113"/>
        <end position="131"/>
    </location>
</feature>
<keyword evidence="7" id="KW-1185">Reference proteome</keyword>
<gene>
    <name evidence="6" type="ORF">Achr_6820</name>
</gene>